<organism evidence="2 3">
    <name type="scientific">Candidatus Giovannonibacteria bacterium RIFCSPHIGHO2_02_43_13</name>
    <dbReference type="NCBI Taxonomy" id="1798330"/>
    <lineage>
        <taxon>Bacteria</taxon>
        <taxon>Candidatus Giovannoniibacteriota</taxon>
    </lineage>
</organism>
<gene>
    <name evidence="2" type="ORF">A2W54_04815</name>
</gene>
<comment type="caution">
    <text evidence="2">The sequence shown here is derived from an EMBL/GenBank/DDBJ whole genome shotgun (WGS) entry which is preliminary data.</text>
</comment>
<dbReference type="GO" id="GO:0004065">
    <property type="term" value="F:arylsulfatase activity"/>
    <property type="evidence" value="ECO:0007669"/>
    <property type="project" value="TreeGrafter"/>
</dbReference>
<protein>
    <recommendedName>
        <fullName evidence="1">Sulfatase N-terminal domain-containing protein</fullName>
    </recommendedName>
</protein>
<dbReference type="SUPFAM" id="SSF53649">
    <property type="entry name" value="Alkaline phosphatase-like"/>
    <property type="match status" value="1"/>
</dbReference>
<dbReference type="PANTHER" id="PTHR46615">
    <property type="entry name" value="ARYLSULFATASE K"/>
    <property type="match status" value="1"/>
</dbReference>
<dbReference type="InterPro" id="IPR017850">
    <property type="entry name" value="Alkaline_phosphatase_core_sf"/>
</dbReference>
<dbReference type="EMBL" id="MFHI01000041">
    <property type="protein sequence ID" value="OGF77441.1"/>
    <property type="molecule type" value="Genomic_DNA"/>
</dbReference>
<dbReference type="InterPro" id="IPR000917">
    <property type="entry name" value="Sulfatase_N"/>
</dbReference>
<evidence type="ECO:0000313" key="2">
    <source>
        <dbReference type="EMBL" id="OGF77441.1"/>
    </source>
</evidence>
<name>A0A1F5WQA3_9BACT</name>
<dbReference type="Proteomes" id="UP000178425">
    <property type="component" value="Unassembled WGS sequence"/>
</dbReference>
<evidence type="ECO:0000259" key="1">
    <source>
        <dbReference type="Pfam" id="PF00884"/>
    </source>
</evidence>
<dbReference type="GO" id="GO:0015024">
    <property type="term" value="F:glucuronate-2-sulfatase activity"/>
    <property type="evidence" value="ECO:0007669"/>
    <property type="project" value="TreeGrafter"/>
</dbReference>
<dbReference type="PANTHER" id="PTHR46615:SF1">
    <property type="entry name" value="ARYLSULFATASE K"/>
    <property type="match status" value="1"/>
</dbReference>
<dbReference type="AlphaFoldDB" id="A0A1F5WQA3"/>
<sequence length="220" mass="24939">MTSIAGKNNAENVEYLKDLYDCAILYVDQFIGRVTKFLEDLVISDKTIIIFTADHGEEFFEHGKLSHQQFYNELLSVPLIIYAPGANSTGFSSDTARSIDIYPTILGLLSIKISHPIHGLTLFPEKNDAAKHVIISELGERGMAIQGDKYKYICQASDELYNLTNDPTEKNNIASDHPDTILKMRSDFNEELRRPSISKPQKNILQLSGNRINRRYESRL</sequence>
<dbReference type="InterPro" id="IPR051849">
    <property type="entry name" value="GAG-degrading_sulfatase"/>
</dbReference>
<dbReference type="Gene3D" id="3.40.720.10">
    <property type="entry name" value="Alkaline Phosphatase, subunit A"/>
    <property type="match status" value="1"/>
</dbReference>
<dbReference type="Pfam" id="PF00884">
    <property type="entry name" value="Sulfatase"/>
    <property type="match status" value="1"/>
</dbReference>
<proteinExistence type="predicted"/>
<accession>A0A1F5WQA3</accession>
<feature type="domain" description="Sulfatase N-terminal" evidence="1">
    <location>
        <begin position="15"/>
        <end position="110"/>
    </location>
</feature>
<reference evidence="2 3" key="1">
    <citation type="journal article" date="2016" name="Nat. Commun.">
        <title>Thousands of microbial genomes shed light on interconnected biogeochemical processes in an aquifer system.</title>
        <authorList>
            <person name="Anantharaman K."/>
            <person name="Brown C.T."/>
            <person name="Hug L.A."/>
            <person name="Sharon I."/>
            <person name="Castelle C.J."/>
            <person name="Probst A.J."/>
            <person name="Thomas B.C."/>
            <person name="Singh A."/>
            <person name="Wilkins M.J."/>
            <person name="Karaoz U."/>
            <person name="Brodie E.L."/>
            <person name="Williams K.H."/>
            <person name="Hubbard S.S."/>
            <person name="Banfield J.F."/>
        </authorList>
    </citation>
    <scope>NUCLEOTIDE SEQUENCE [LARGE SCALE GENOMIC DNA]</scope>
</reference>
<evidence type="ECO:0000313" key="3">
    <source>
        <dbReference type="Proteomes" id="UP000178425"/>
    </source>
</evidence>